<evidence type="ECO:0000313" key="4">
    <source>
        <dbReference type="EMBL" id="ERN04746.1"/>
    </source>
</evidence>
<keyword evidence="1" id="KW-0479">Metal-binding</keyword>
<evidence type="ECO:0000256" key="2">
    <source>
        <dbReference type="SAM" id="MobiDB-lite"/>
    </source>
</evidence>
<gene>
    <name evidence="4" type="ORF">AMTR_s00274p00000640</name>
</gene>
<dbReference type="Proteomes" id="UP000017836">
    <property type="component" value="Unassembled WGS sequence"/>
</dbReference>
<dbReference type="Gramene" id="ERN04746">
    <property type="protein sequence ID" value="ERN04746"/>
    <property type="gene ID" value="AMTR_s00274p00000640"/>
</dbReference>
<dbReference type="SUPFAM" id="SSF57756">
    <property type="entry name" value="Retrovirus zinc finger-like domains"/>
    <property type="match status" value="1"/>
</dbReference>
<dbReference type="HOGENOM" id="CLU_165004_0_0_1"/>
<proteinExistence type="predicted"/>
<feature type="compositionally biased region" description="Basic and acidic residues" evidence="2">
    <location>
        <begin position="79"/>
        <end position="99"/>
    </location>
</feature>
<protein>
    <recommendedName>
        <fullName evidence="3">CCHC-type domain-containing protein</fullName>
    </recommendedName>
</protein>
<keyword evidence="1" id="KW-0863">Zinc-finger</keyword>
<dbReference type="OMA" id="PNINDQK"/>
<dbReference type="InterPro" id="IPR036875">
    <property type="entry name" value="Znf_CCHC_sf"/>
</dbReference>
<dbReference type="EMBL" id="KI394175">
    <property type="protein sequence ID" value="ERN04746.1"/>
    <property type="molecule type" value="Genomic_DNA"/>
</dbReference>
<sequence length="122" mass="14178">MRRIVIRGLRPEFGGFIAIVRGWSTQPTLLELENISINQETLAKQMARVTIKESEEALFLGKGKKKPNINDQKKKPKNWKKEEDNGDRRRSQEKSKDGTRSWSCYRCGKPGHFARNCRVNVY</sequence>
<dbReference type="GO" id="GO:0008270">
    <property type="term" value="F:zinc ion binding"/>
    <property type="evidence" value="ECO:0007669"/>
    <property type="project" value="UniProtKB-KW"/>
</dbReference>
<name>W1PAX8_AMBTC</name>
<dbReference type="Gene3D" id="4.10.60.10">
    <property type="entry name" value="Zinc finger, CCHC-type"/>
    <property type="match status" value="1"/>
</dbReference>
<keyword evidence="5" id="KW-1185">Reference proteome</keyword>
<dbReference type="InterPro" id="IPR001878">
    <property type="entry name" value="Znf_CCHC"/>
</dbReference>
<keyword evidence="1" id="KW-0862">Zinc</keyword>
<accession>W1PAX8</accession>
<feature type="domain" description="CCHC-type" evidence="3">
    <location>
        <begin position="104"/>
        <end position="118"/>
    </location>
</feature>
<evidence type="ECO:0000259" key="3">
    <source>
        <dbReference type="PROSITE" id="PS50158"/>
    </source>
</evidence>
<evidence type="ECO:0000256" key="1">
    <source>
        <dbReference type="PROSITE-ProRule" id="PRU00047"/>
    </source>
</evidence>
<evidence type="ECO:0000313" key="5">
    <source>
        <dbReference type="Proteomes" id="UP000017836"/>
    </source>
</evidence>
<dbReference type="AlphaFoldDB" id="W1PAX8"/>
<dbReference type="GO" id="GO:0003676">
    <property type="term" value="F:nucleic acid binding"/>
    <property type="evidence" value="ECO:0007669"/>
    <property type="project" value="InterPro"/>
</dbReference>
<dbReference type="PROSITE" id="PS50158">
    <property type="entry name" value="ZF_CCHC"/>
    <property type="match status" value="1"/>
</dbReference>
<dbReference type="SMART" id="SM00343">
    <property type="entry name" value="ZnF_C2HC"/>
    <property type="match status" value="1"/>
</dbReference>
<feature type="region of interest" description="Disordered" evidence="2">
    <location>
        <begin position="62"/>
        <end position="103"/>
    </location>
</feature>
<reference evidence="5" key="1">
    <citation type="journal article" date="2013" name="Science">
        <title>The Amborella genome and the evolution of flowering plants.</title>
        <authorList>
            <consortium name="Amborella Genome Project"/>
        </authorList>
    </citation>
    <scope>NUCLEOTIDE SEQUENCE [LARGE SCALE GENOMIC DNA]</scope>
</reference>
<organism evidence="4 5">
    <name type="scientific">Amborella trichopoda</name>
    <dbReference type="NCBI Taxonomy" id="13333"/>
    <lineage>
        <taxon>Eukaryota</taxon>
        <taxon>Viridiplantae</taxon>
        <taxon>Streptophyta</taxon>
        <taxon>Embryophyta</taxon>
        <taxon>Tracheophyta</taxon>
        <taxon>Spermatophyta</taxon>
        <taxon>Magnoliopsida</taxon>
        <taxon>Amborellales</taxon>
        <taxon>Amborellaceae</taxon>
        <taxon>Amborella</taxon>
    </lineage>
</organism>
<dbReference type="Pfam" id="PF00098">
    <property type="entry name" value="zf-CCHC"/>
    <property type="match status" value="1"/>
</dbReference>